<feature type="transmembrane region" description="Helical" evidence="4">
    <location>
        <begin position="174"/>
        <end position="196"/>
    </location>
</feature>
<keyword evidence="4" id="KW-0472">Membrane</keyword>
<dbReference type="Proteomes" id="UP000823858">
    <property type="component" value="Unassembled WGS sequence"/>
</dbReference>
<evidence type="ECO:0000313" key="7">
    <source>
        <dbReference type="Proteomes" id="UP000823858"/>
    </source>
</evidence>
<dbReference type="AlphaFoldDB" id="A0A9D2QG17"/>
<evidence type="ECO:0000256" key="4">
    <source>
        <dbReference type="SAM" id="Phobius"/>
    </source>
</evidence>
<keyword evidence="4" id="KW-0812">Transmembrane</keyword>
<keyword evidence="1" id="KW-0808">Transferase</keyword>
<dbReference type="Gene3D" id="1.20.5.1930">
    <property type="match status" value="1"/>
</dbReference>
<protein>
    <submittedName>
        <fullName evidence="6">Sensor histidine kinase</fullName>
    </submittedName>
</protein>
<feature type="domain" description="Signal transduction histidine kinase subgroup 3 dimerisation and phosphoacceptor" evidence="5">
    <location>
        <begin position="217"/>
        <end position="283"/>
    </location>
</feature>
<comment type="caution">
    <text evidence="6">The sequence shown here is derived from an EMBL/GenBank/DDBJ whole genome shotgun (WGS) entry which is preliminary data.</text>
</comment>
<evidence type="ECO:0000256" key="1">
    <source>
        <dbReference type="ARBA" id="ARBA00022679"/>
    </source>
</evidence>
<dbReference type="Pfam" id="PF07730">
    <property type="entry name" value="HisKA_3"/>
    <property type="match status" value="1"/>
</dbReference>
<evidence type="ECO:0000256" key="3">
    <source>
        <dbReference type="ARBA" id="ARBA00023012"/>
    </source>
</evidence>
<dbReference type="GO" id="GO:0046983">
    <property type="term" value="F:protein dimerization activity"/>
    <property type="evidence" value="ECO:0007669"/>
    <property type="project" value="InterPro"/>
</dbReference>
<dbReference type="Gene3D" id="3.30.565.10">
    <property type="entry name" value="Histidine kinase-like ATPase, C-terminal domain"/>
    <property type="match status" value="1"/>
</dbReference>
<dbReference type="PANTHER" id="PTHR24421:SF63">
    <property type="entry name" value="SENSOR HISTIDINE KINASE DESK"/>
    <property type="match status" value="1"/>
</dbReference>
<dbReference type="InterPro" id="IPR011712">
    <property type="entry name" value="Sig_transdc_His_kin_sub3_dim/P"/>
</dbReference>
<feature type="transmembrane region" description="Helical" evidence="4">
    <location>
        <begin position="66"/>
        <end position="85"/>
    </location>
</feature>
<feature type="transmembrane region" description="Helical" evidence="4">
    <location>
        <begin position="35"/>
        <end position="54"/>
    </location>
</feature>
<reference evidence="6" key="1">
    <citation type="journal article" date="2021" name="PeerJ">
        <title>Extensive microbial diversity within the chicken gut microbiome revealed by metagenomics and culture.</title>
        <authorList>
            <person name="Gilroy R."/>
            <person name="Ravi A."/>
            <person name="Getino M."/>
            <person name="Pursley I."/>
            <person name="Horton D.L."/>
            <person name="Alikhan N.F."/>
            <person name="Baker D."/>
            <person name="Gharbi K."/>
            <person name="Hall N."/>
            <person name="Watson M."/>
            <person name="Adriaenssens E.M."/>
            <person name="Foster-Nyarko E."/>
            <person name="Jarju S."/>
            <person name="Secka A."/>
            <person name="Antonio M."/>
            <person name="Oren A."/>
            <person name="Chaudhuri R.R."/>
            <person name="La Ragione R."/>
            <person name="Hildebrand F."/>
            <person name="Pallen M.J."/>
        </authorList>
    </citation>
    <scope>NUCLEOTIDE SEQUENCE</scope>
    <source>
        <strain evidence="6">ChiHjej13B12-4958</strain>
    </source>
</reference>
<reference evidence="6" key="2">
    <citation type="submission" date="2021-04" db="EMBL/GenBank/DDBJ databases">
        <authorList>
            <person name="Gilroy R."/>
        </authorList>
    </citation>
    <scope>NUCLEOTIDE SEQUENCE</scope>
    <source>
        <strain evidence="6">ChiHjej13B12-4958</strain>
    </source>
</reference>
<feature type="transmembrane region" description="Helical" evidence="4">
    <location>
        <begin position="105"/>
        <end position="124"/>
    </location>
</feature>
<organism evidence="6 7">
    <name type="scientific">Candidatus Corynebacterium faecigallinarum</name>
    <dbReference type="NCBI Taxonomy" id="2838528"/>
    <lineage>
        <taxon>Bacteria</taxon>
        <taxon>Bacillati</taxon>
        <taxon>Actinomycetota</taxon>
        <taxon>Actinomycetes</taxon>
        <taxon>Mycobacteriales</taxon>
        <taxon>Corynebacteriaceae</taxon>
        <taxon>Corynebacterium</taxon>
    </lineage>
</organism>
<dbReference type="InterPro" id="IPR050482">
    <property type="entry name" value="Sensor_HK_TwoCompSys"/>
</dbReference>
<evidence type="ECO:0000259" key="5">
    <source>
        <dbReference type="Pfam" id="PF07730"/>
    </source>
</evidence>
<keyword evidence="2 6" id="KW-0418">Kinase</keyword>
<evidence type="ECO:0000256" key="2">
    <source>
        <dbReference type="ARBA" id="ARBA00022777"/>
    </source>
</evidence>
<evidence type="ECO:0000313" key="6">
    <source>
        <dbReference type="EMBL" id="HJC85384.1"/>
    </source>
</evidence>
<dbReference type="InterPro" id="IPR036890">
    <property type="entry name" value="HATPase_C_sf"/>
</dbReference>
<dbReference type="CDD" id="cd16917">
    <property type="entry name" value="HATPase_UhpB-NarQ-NarX-like"/>
    <property type="match status" value="1"/>
</dbReference>
<gene>
    <name evidence="6" type="ORF">H9751_07560</name>
</gene>
<keyword evidence="4" id="KW-1133">Transmembrane helix</keyword>
<sequence>MATPGTTPLLHAVTRPRRTWQGLGAGAKLAVYSRLSLQLLVVVCGVGVIVLALVGRSGDGPTITSAQLLLVAVPTIVLTVMGLWITELRPEFNTSPRAEHGRLLAGAAVLVAAIWAVGMAFYVLGDARGALTGLLLLCTALSLAPLCVLPWFPWRWMITLVLSTVTAVVTWSELQWWPMFWSTLLLSTSTLSAWTVNIAKELERSRLTESALQVSEERLRFAQELHDTLGQRLAAVSIKAELARALAARGDDRLDDELAELQSLVRDSTTEMRQVIDGYRTVTLASEIQGARDLLHSAGVRFTVEGDPDALAPALREPAGWLVREGTTNVVRHSAATWVTLTFTADTVTMLNDGVESGIDRLSGLAGIRHRVEPLGATLVAERDGNLFRVTLRLPEQP</sequence>
<accession>A0A9D2QG17</accession>
<dbReference type="EMBL" id="DWVP01000018">
    <property type="protein sequence ID" value="HJC85384.1"/>
    <property type="molecule type" value="Genomic_DNA"/>
</dbReference>
<dbReference type="PANTHER" id="PTHR24421">
    <property type="entry name" value="NITRATE/NITRITE SENSOR PROTEIN NARX-RELATED"/>
    <property type="match status" value="1"/>
</dbReference>
<keyword evidence="3" id="KW-0902">Two-component regulatory system</keyword>
<name>A0A9D2QG17_9CORY</name>
<dbReference type="GO" id="GO:0016020">
    <property type="term" value="C:membrane"/>
    <property type="evidence" value="ECO:0007669"/>
    <property type="project" value="InterPro"/>
</dbReference>
<proteinExistence type="predicted"/>
<feature type="transmembrane region" description="Helical" evidence="4">
    <location>
        <begin position="131"/>
        <end position="154"/>
    </location>
</feature>
<dbReference type="GO" id="GO:0000155">
    <property type="term" value="F:phosphorelay sensor kinase activity"/>
    <property type="evidence" value="ECO:0007669"/>
    <property type="project" value="InterPro"/>
</dbReference>